<reference evidence="1" key="1">
    <citation type="journal article" date="2015" name="Nature">
        <title>Complex archaea that bridge the gap between prokaryotes and eukaryotes.</title>
        <authorList>
            <person name="Spang A."/>
            <person name="Saw J.H."/>
            <person name="Jorgensen S.L."/>
            <person name="Zaremba-Niedzwiedzka K."/>
            <person name="Martijn J."/>
            <person name="Lind A.E."/>
            <person name="van Eijk R."/>
            <person name="Schleper C."/>
            <person name="Guy L."/>
            <person name="Ettema T.J."/>
        </authorList>
    </citation>
    <scope>NUCLEOTIDE SEQUENCE</scope>
</reference>
<accession>A0A0F9DFB3</accession>
<gene>
    <name evidence="1" type="ORF">LCGC14_2285210</name>
</gene>
<dbReference type="EMBL" id="LAZR01031883">
    <property type="protein sequence ID" value="KKL52461.1"/>
    <property type="molecule type" value="Genomic_DNA"/>
</dbReference>
<comment type="caution">
    <text evidence="1">The sequence shown here is derived from an EMBL/GenBank/DDBJ whole genome shotgun (WGS) entry which is preliminary data.</text>
</comment>
<name>A0A0F9DFB3_9ZZZZ</name>
<evidence type="ECO:0000313" key="1">
    <source>
        <dbReference type="EMBL" id="KKL52461.1"/>
    </source>
</evidence>
<sequence length="234" mass="25908">ANKFRSYAWGPKLEDNQQPLTFGIKALEELQEREYNKARELQTGPSYEFSFDSFYPIDERNFLNFVTGGSTPTWTTKLSQTVNPVNEVRDSSGAFHFGEIPKRTNWTAPGHAWTHNFVTAFGFCCDPPSRCPAVMTMDYNFAHLHDGLTTIQTARFWDELPSGLTRLIRSTMMLPDAGFLSGAPGGSLAGENIALIDEALLLDANGKPIDAAILDQAGIRKTEDGQLIIIEKGS</sequence>
<dbReference type="AlphaFoldDB" id="A0A0F9DFB3"/>
<feature type="non-terminal residue" evidence="1">
    <location>
        <position position="1"/>
    </location>
</feature>
<organism evidence="1">
    <name type="scientific">marine sediment metagenome</name>
    <dbReference type="NCBI Taxonomy" id="412755"/>
    <lineage>
        <taxon>unclassified sequences</taxon>
        <taxon>metagenomes</taxon>
        <taxon>ecological metagenomes</taxon>
    </lineage>
</organism>
<proteinExistence type="predicted"/>
<protein>
    <submittedName>
        <fullName evidence="1">Uncharacterized protein</fullName>
    </submittedName>
</protein>